<evidence type="ECO:0000313" key="3">
    <source>
        <dbReference type="Proteomes" id="UP001204772"/>
    </source>
</evidence>
<proteinExistence type="predicted"/>
<evidence type="ECO:0000313" key="2">
    <source>
        <dbReference type="EMBL" id="MCP1384580.1"/>
    </source>
</evidence>
<evidence type="ECO:0000256" key="1">
    <source>
        <dbReference type="SAM" id="SignalP"/>
    </source>
</evidence>
<reference evidence="2 3" key="1">
    <citation type="submission" date="2022-06" db="EMBL/GenBank/DDBJ databases">
        <title>Runella sp. S5 genome sequencing.</title>
        <authorList>
            <person name="Park S."/>
        </authorList>
    </citation>
    <scope>NUCLEOTIDE SEQUENCE [LARGE SCALE GENOMIC DNA]</scope>
    <source>
        <strain evidence="2 3">S5</strain>
    </source>
</reference>
<protein>
    <recommendedName>
        <fullName evidence="4">Lipocalin-like domain-containing protein</fullName>
    </recommendedName>
</protein>
<accession>A0ABT1FS36</accession>
<sequence>MKKYLYAALFITSAMLAGCSKSEPEPEPAEQVIGSYTVEKLTEAIKYANSASEYAETTNYPVKGTTNTGIGYEVNAVLDVAKTASNIVTVTFTQTAKLSNGQTEKSNSAFTGIELKKIEGTSGEFDMLDTGVKIGSIGKNAITIEEVTNDKDSSGVAYTYTFRITGKKAQ</sequence>
<gene>
    <name evidence="2" type="ORF">NCI00_19235</name>
</gene>
<keyword evidence="3" id="KW-1185">Reference proteome</keyword>
<organism evidence="2 3">
    <name type="scientific">Runella salmonicolor</name>
    <dbReference type="NCBI Taxonomy" id="2950278"/>
    <lineage>
        <taxon>Bacteria</taxon>
        <taxon>Pseudomonadati</taxon>
        <taxon>Bacteroidota</taxon>
        <taxon>Cytophagia</taxon>
        <taxon>Cytophagales</taxon>
        <taxon>Spirosomataceae</taxon>
        <taxon>Runella</taxon>
    </lineage>
</organism>
<keyword evidence="1" id="KW-0732">Signal</keyword>
<dbReference type="RefSeq" id="WP_253530248.1">
    <property type="nucleotide sequence ID" value="NZ_JAMZEL010000008.1"/>
</dbReference>
<evidence type="ECO:0008006" key="4">
    <source>
        <dbReference type="Google" id="ProtNLM"/>
    </source>
</evidence>
<dbReference type="EMBL" id="JAMZEL010000008">
    <property type="protein sequence ID" value="MCP1384580.1"/>
    <property type="molecule type" value="Genomic_DNA"/>
</dbReference>
<dbReference type="PROSITE" id="PS51257">
    <property type="entry name" value="PROKAR_LIPOPROTEIN"/>
    <property type="match status" value="1"/>
</dbReference>
<dbReference type="Proteomes" id="UP001204772">
    <property type="component" value="Unassembled WGS sequence"/>
</dbReference>
<feature type="signal peptide" evidence="1">
    <location>
        <begin position="1"/>
        <end position="17"/>
    </location>
</feature>
<comment type="caution">
    <text evidence="2">The sequence shown here is derived from an EMBL/GenBank/DDBJ whole genome shotgun (WGS) entry which is preliminary data.</text>
</comment>
<name>A0ABT1FS36_9BACT</name>
<feature type="chain" id="PRO_5046662938" description="Lipocalin-like domain-containing protein" evidence="1">
    <location>
        <begin position="18"/>
        <end position="170"/>
    </location>
</feature>